<keyword evidence="4" id="KW-1185">Reference proteome</keyword>
<dbReference type="EMBL" id="NHYD01003423">
    <property type="protein sequence ID" value="PPQ78256.1"/>
    <property type="molecule type" value="Genomic_DNA"/>
</dbReference>
<proteinExistence type="predicted"/>
<dbReference type="AlphaFoldDB" id="A0A409WIA7"/>
<dbReference type="STRING" id="93625.A0A409WIA7"/>
<organism evidence="3 4">
    <name type="scientific">Psilocybe cyanescens</name>
    <dbReference type="NCBI Taxonomy" id="93625"/>
    <lineage>
        <taxon>Eukaryota</taxon>
        <taxon>Fungi</taxon>
        <taxon>Dikarya</taxon>
        <taxon>Basidiomycota</taxon>
        <taxon>Agaricomycotina</taxon>
        <taxon>Agaricomycetes</taxon>
        <taxon>Agaricomycetidae</taxon>
        <taxon>Agaricales</taxon>
        <taxon>Agaricineae</taxon>
        <taxon>Strophariaceae</taxon>
        <taxon>Psilocybe</taxon>
    </lineage>
</organism>
<evidence type="ECO:0000313" key="3">
    <source>
        <dbReference type="EMBL" id="PPQ78256.1"/>
    </source>
</evidence>
<dbReference type="InParanoid" id="A0A409WIA7"/>
<dbReference type="Proteomes" id="UP000283269">
    <property type="component" value="Unassembled WGS sequence"/>
</dbReference>
<dbReference type="OrthoDB" id="2576580at2759"/>
<sequence>MVNMKNVLPRAAFVALASLTSVANAQLKITAPSSDIWWVAKSINVLTWTCQDSPVDSFTVSIANQDPKILVSPMPIISIQQNSQCSITVSQDQANQPAGTGWILTFSNILNLTDASPSVVATSDPFEIKPLGSLYPSQVSPTANASTSSSATDSSSSTKPTSAASTVSGKGMAAGLFGGLVFGAVGMML</sequence>
<comment type="caution">
    <text evidence="3">The sequence shown here is derived from an EMBL/GenBank/DDBJ whole genome shotgun (WGS) entry which is preliminary data.</text>
</comment>
<gene>
    <name evidence="3" type="ORF">CVT25_011715</name>
</gene>
<feature type="region of interest" description="Disordered" evidence="1">
    <location>
        <begin position="138"/>
        <end position="167"/>
    </location>
</feature>
<feature type="signal peptide" evidence="2">
    <location>
        <begin position="1"/>
        <end position="25"/>
    </location>
</feature>
<evidence type="ECO:0000256" key="1">
    <source>
        <dbReference type="SAM" id="MobiDB-lite"/>
    </source>
</evidence>
<protein>
    <submittedName>
        <fullName evidence="3">Uncharacterized protein</fullName>
    </submittedName>
</protein>
<feature type="chain" id="PRO_5019144022" evidence="2">
    <location>
        <begin position="26"/>
        <end position="189"/>
    </location>
</feature>
<reference evidence="3 4" key="1">
    <citation type="journal article" date="2018" name="Evol. Lett.">
        <title>Horizontal gene cluster transfer increased hallucinogenic mushroom diversity.</title>
        <authorList>
            <person name="Reynolds H.T."/>
            <person name="Vijayakumar V."/>
            <person name="Gluck-Thaler E."/>
            <person name="Korotkin H.B."/>
            <person name="Matheny P.B."/>
            <person name="Slot J.C."/>
        </authorList>
    </citation>
    <scope>NUCLEOTIDE SEQUENCE [LARGE SCALE GENOMIC DNA]</scope>
    <source>
        <strain evidence="3 4">2631</strain>
    </source>
</reference>
<name>A0A409WIA7_PSICY</name>
<evidence type="ECO:0000256" key="2">
    <source>
        <dbReference type="SAM" id="SignalP"/>
    </source>
</evidence>
<accession>A0A409WIA7</accession>
<evidence type="ECO:0000313" key="4">
    <source>
        <dbReference type="Proteomes" id="UP000283269"/>
    </source>
</evidence>
<keyword evidence="2" id="KW-0732">Signal</keyword>
<feature type="compositionally biased region" description="Low complexity" evidence="1">
    <location>
        <begin position="140"/>
        <end position="167"/>
    </location>
</feature>